<name>A0A086CHI7_9CHRO</name>
<dbReference type="InterPro" id="IPR021399">
    <property type="entry name" value="DUF3038"/>
</dbReference>
<reference evidence="1 2" key="1">
    <citation type="submission" date="2014-08" db="EMBL/GenBank/DDBJ databases">
        <title>Comparative genomics reveals surprising divergence of two closely related strains of uncultivated UCYN-A cyanobacteria.</title>
        <authorList>
            <person name="Bombar D."/>
            <person name="Heller P."/>
            <person name="Sanchez-Baracaldo P."/>
            <person name="Carter B.J."/>
            <person name="Zert J.P."/>
        </authorList>
    </citation>
    <scope>NUCLEOTIDE SEQUENCE [LARGE SCALE GENOMIC DNA]</scope>
</reference>
<dbReference type="eggNOG" id="ENOG502Z7IT">
    <property type="taxonomic scope" value="Bacteria"/>
</dbReference>
<dbReference type="STRING" id="1527444.ucyna2_00527"/>
<evidence type="ECO:0000313" key="2">
    <source>
        <dbReference type="Proteomes" id="UP000028922"/>
    </source>
</evidence>
<dbReference type="Proteomes" id="UP000028922">
    <property type="component" value="Unassembled WGS sequence"/>
</dbReference>
<protein>
    <submittedName>
        <fullName evidence="1">Uncharacterized protein</fullName>
    </submittedName>
</protein>
<gene>
    <name evidence="1" type="ORF">ucyna2_00527</name>
</gene>
<dbReference type="Pfam" id="PF11237">
    <property type="entry name" value="DUF3038"/>
    <property type="match status" value="1"/>
</dbReference>
<sequence length="204" mass="23771">MSLIITNSVIIDRWVNEPLSKFSITEKLSYIHVYLDIVLLASESLIPITTDTIFRSSLDLGINTYLSKEIKLWSNQDIKESRDFLKGCTARQTRLSIILICYVIGQHQELIRRAVTLLEQMTEQNKDPKESKLLGKYFSNFNYYYNCKMKGTKKLSIEEEFQFASKLLLDLLFYSSDNGYIRLWLTSLNYSSLNSIQNLHDIVE</sequence>
<organism evidence="1 2">
    <name type="scientific">Candidatus Atelocyanobacterium thalassa isolate SIO64986</name>
    <dbReference type="NCBI Taxonomy" id="1527444"/>
    <lineage>
        <taxon>Bacteria</taxon>
        <taxon>Bacillati</taxon>
        <taxon>Cyanobacteriota</taxon>
        <taxon>Cyanophyceae</taxon>
        <taxon>Oscillatoriophycideae</taxon>
        <taxon>Chroococcales</taxon>
        <taxon>Aphanothecaceae</taxon>
        <taxon>Candidatus Atelocyanobacterium</taxon>
        <taxon>Candidatus Atelocyanobacterium thalassae</taxon>
    </lineage>
</organism>
<proteinExistence type="predicted"/>
<comment type="caution">
    <text evidence="1">The sequence shown here is derived from an EMBL/GenBank/DDBJ whole genome shotgun (WGS) entry which is preliminary data.</text>
</comment>
<dbReference type="PATRIC" id="fig|1527444.3.peg.505"/>
<dbReference type="EMBL" id="JPSP01000004">
    <property type="protein sequence ID" value="KFF41651.1"/>
    <property type="molecule type" value="Genomic_DNA"/>
</dbReference>
<accession>A0A086CHI7</accession>
<evidence type="ECO:0000313" key="1">
    <source>
        <dbReference type="EMBL" id="KFF41651.1"/>
    </source>
</evidence>
<dbReference type="AlphaFoldDB" id="A0A086CHI7"/>